<sequence>MAVFDPKQVIVLLDGREISDWADGADVISAVQNQDAGSWTIGANGTGVFVANPDASGKLTLKIKQHSEDNAYLSKLFNQQKSAIKTFSPMTLSIRDLLNDDVVTATKGYFTTPTGFTRGAGHNAQTWVIEFEKMTLNLEKGV</sequence>
<name>A0A0F5EW67_AVIPA</name>
<evidence type="ECO:0000313" key="2">
    <source>
        <dbReference type="EMBL" id="STO71775.1"/>
    </source>
</evidence>
<dbReference type="Proteomes" id="UP000254465">
    <property type="component" value="Unassembled WGS sequence"/>
</dbReference>
<dbReference type="Pfam" id="PF11681">
    <property type="entry name" value="Phage_Tube_PhiTE"/>
    <property type="match status" value="1"/>
</dbReference>
<reference evidence="2 4" key="2">
    <citation type="submission" date="2018-06" db="EMBL/GenBank/DDBJ databases">
        <authorList>
            <consortium name="Pathogen Informatics"/>
            <person name="Doyle S."/>
        </authorList>
    </citation>
    <scope>NUCLEOTIDE SEQUENCE [LARGE SCALE GENOMIC DNA]</scope>
    <source>
        <strain evidence="2 4">NCTC11296</strain>
    </source>
</reference>
<evidence type="ECO:0000313" key="1">
    <source>
        <dbReference type="EMBL" id="PXZ38029.1"/>
    </source>
</evidence>
<dbReference type="EMBL" id="UGHK01000002">
    <property type="protein sequence ID" value="STO71775.1"/>
    <property type="molecule type" value="Genomic_DNA"/>
</dbReference>
<proteinExistence type="predicted"/>
<dbReference type="AlphaFoldDB" id="A0A0F5EW67"/>
<organism evidence="2 4">
    <name type="scientific">Avibacterium paragallinarum</name>
    <name type="common">Haemophilus gallinarum</name>
    <dbReference type="NCBI Taxonomy" id="728"/>
    <lineage>
        <taxon>Bacteria</taxon>
        <taxon>Pseudomonadati</taxon>
        <taxon>Pseudomonadota</taxon>
        <taxon>Gammaproteobacteria</taxon>
        <taxon>Pasteurellales</taxon>
        <taxon>Pasteurellaceae</taxon>
        <taxon>Avibacterium</taxon>
    </lineage>
</organism>
<accession>A0A0F5EW67</accession>
<dbReference type="NCBIfam" id="NF047581">
    <property type="entry name" value="gp105_phage_fam"/>
    <property type="match status" value="1"/>
</dbReference>
<dbReference type="RefSeq" id="WP_017807101.1">
    <property type="nucleotide sequence ID" value="NZ_CP034110.1"/>
</dbReference>
<protein>
    <submittedName>
        <fullName evidence="1">DUF3277 family protein</fullName>
    </submittedName>
    <submittedName>
        <fullName evidence="2">Protein of uncharacterized function (DUF3277)</fullName>
    </submittedName>
</protein>
<reference evidence="1 3" key="1">
    <citation type="submission" date="2018-06" db="EMBL/GenBank/DDBJ databases">
        <authorList>
            <person name="Teymurazov M."/>
            <person name="Kislichkina A."/>
            <person name="Abaymova A."/>
            <person name="Mukhina T."/>
            <person name="Mayskaya N."/>
            <person name="Svetoch E."/>
            <person name="Bogun A."/>
        </authorList>
    </citation>
    <scope>NUCLEOTIDE SEQUENCE [LARGE SCALE GENOMIC DNA]</scope>
    <source>
        <strain evidence="1 3">SCPM-O-B-8406</strain>
    </source>
</reference>
<dbReference type="Proteomes" id="UP000247594">
    <property type="component" value="Unassembled WGS sequence"/>
</dbReference>
<gene>
    <name evidence="1" type="ORF">DM482_11485</name>
    <name evidence="2" type="ORF">NCTC11296_01688</name>
</gene>
<dbReference type="GeneID" id="66255062"/>
<evidence type="ECO:0000313" key="4">
    <source>
        <dbReference type="Proteomes" id="UP000254465"/>
    </source>
</evidence>
<dbReference type="InterPro" id="IPR021695">
    <property type="entry name" value="Phage_KPP10_Orf10"/>
</dbReference>
<evidence type="ECO:0000313" key="3">
    <source>
        <dbReference type="Proteomes" id="UP000247594"/>
    </source>
</evidence>
<dbReference type="EMBL" id="QJPJ01000029">
    <property type="protein sequence ID" value="PXZ38029.1"/>
    <property type="molecule type" value="Genomic_DNA"/>
</dbReference>
<dbReference type="KEGG" id="apag:EIA51_02155"/>